<evidence type="ECO:0000256" key="1">
    <source>
        <dbReference type="SAM" id="Phobius"/>
    </source>
</evidence>
<proteinExistence type="predicted"/>
<dbReference type="AlphaFoldDB" id="A0A6N2LCA5"/>
<keyword evidence="1" id="KW-1133">Transmembrane helix</keyword>
<gene>
    <name evidence="2" type="ORF">SVIM_LOCUS198788</name>
</gene>
<sequence length="60" mass="6507">MRGATRELPRRSPILVLLSPKQFNCGVLMGSGALVLYGIATLTAGSLEFKISSGPWLRQF</sequence>
<organism evidence="2">
    <name type="scientific">Salix viminalis</name>
    <name type="common">Common osier</name>
    <name type="synonym">Basket willow</name>
    <dbReference type="NCBI Taxonomy" id="40686"/>
    <lineage>
        <taxon>Eukaryota</taxon>
        <taxon>Viridiplantae</taxon>
        <taxon>Streptophyta</taxon>
        <taxon>Embryophyta</taxon>
        <taxon>Tracheophyta</taxon>
        <taxon>Spermatophyta</taxon>
        <taxon>Magnoliopsida</taxon>
        <taxon>eudicotyledons</taxon>
        <taxon>Gunneridae</taxon>
        <taxon>Pentapetalae</taxon>
        <taxon>rosids</taxon>
        <taxon>fabids</taxon>
        <taxon>Malpighiales</taxon>
        <taxon>Salicaceae</taxon>
        <taxon>Saliceae</taxon>
        <taxon>Salix</taxon>
    </lineage>
</organism>
<keyword evidence="1" id="KW-0812">Transmembrane</keyword>
<protein>
    <submittedName>
        <fullName evidence="2">Uncharacterized protein</fullName>
    </submittedName>
</protein>
<feature type="transmembrane region" description="Helical" evidence="1">
    <location>
        <begin position="27"/>
        <end position="49"/>
    </location>
</feature>
<reference evidence="2" key="1">
    <citation type="submission" date="2019-03" db="EMBL/GenBank/DDBJ databases">
        <authorList>
            <person name="Mank J."/>
            <person name="Almeida P."/>
        </authorList>
    </citation>
    <scope>NUCLEOTIDE SEQUENCE</scope>
    <source>
        <strain evidence="2">78183</strain>
    </source>
</reference>
<keyword evidence="1" id="KW-0472">Membrane</keyword>
<evidence type="ECO:0000313" key="2">
    <source>
        <dbReference type="EMBL" id="VFU37513.1"/>
    </source>
</evidence>
<dbReference type="EMBL" id="CAADRP010001280">
    <property type="protein sequence ID" value="VFU37513.1"/>
    <property type="molecule type" value="Genomic_DNA"/>
</dbReference>
<accession>A0A6N2LCA5</accession>
<name>A0A6N2LCA5_SALVM</name>